<dbReference type="OrthoDB" id="9800082at2"/>
<dbReference type="Gene3D" id="2.60.120.10">
    <property type="entry name" value="Jelly Rolls"/>
    <property type="match status" value="1"/>
</dbReference>
<dbReference type="PANTHER" id="PTHR37943:SF1">
    <property type="entry name" value="PROTEIN VES"/>
    <property type="match status" value="1"/>
</dbReference>
<dbReference type="AlphaFoldDB" id="A0A1B7JUV8"/>
<dbReference type="RefSeq" id="WP_068908672.1">
    <property type="nucleotide sequence ID" value="NZ_LXEW01000030.1"/>
</dbReference>
<dbReference type="SUPFAM" id="SSF51182">
    <property type="entry name" value="RmlC-like cupins"/>
    <property type="match status" value="1"/>
</dbReference>
<dbReference type="InterPro" id="IPR011051">
    <property type="entry name" value="RmlC_Cupin_sf"/>
</dbReference>
<dbReference type="InterPro" id="IPR014710">
    <property type="entry name" value="RmlC-like_jellyroll"/>
</dbReference>
<evidence type="ECO:0000313" key="1">
    <source>
        <dbReference type="EMBL" id="OAT51681.1"/>
    </source>
</evidence>
<protein>
    <recommendedName>
        <fullName evidence="3">HutD family protein</fullName>
    </recommendedName>
</protein>
<dbReference type="Proteomes" id="UP000078224">
    <property type="component" value="Unassembled WGS sequence"/>
</dbReference>
<organism evidence="1 2">
    <name type="scientific">Providencia heimbachae ATCC 35613</name>
    <dbReference type="NCBI Taxonomy" id="1354272"/>
    <lineage>
        <taxon>Bacteria</taxon>
        <taxon>Pseudomonadati</taxon>
        <taxon>Pseudomonadota</taxon>
        <taxon>Gammaproteobacteria</taxon>
        <taxon>Enterobacterales</taxon>
        <taxon>Morganellaceae</taxon>
        <taxon>Providencia</taxon>
    </lineage>
</organism>
<dbReference type="PATRIC" id="fig|1354272.4.peg.2055"/>
<gene>
    <name evidence="1" type="ORF">M998_2027</name>
</gene>
<proteinExistence type="predicted"/>
<comment type="caution">
    <text evidence="1">The sequence shown here is derived from an EMBL/GenBank/DDBJ whole genome shotgun (WGS) entry which is preliminary data.</text>
</comment>
<accession>A0A1B7JUV8</accession>
<dbReference type="CDD" id="cd20293">
    <property type="entry name" value="cupin_HutD_N"/>
    <property type="match status" value="1"/>
</dbReference>
<evidence type="ECO:0000313" key="2">
    <source>
        <dbReference type="Proteomes" id="UP000078224"/>
    </source>
</evidence>
<keyword evidence="2" id="KW-1185">Reference proteome</keyword>
<dbReference type="PANTHER" id="PTHR37943">
    <property type="entry name" value="PROTEIN VES"/>
    <property type="match status" value="1"/>
</dbReference>
<sequence length="194" mass="22218">MIQVLTEQDYRKMPWKNGQGFTLEIARSHGEGLENFDWRVSIADVKEAGAFSHFPNKQRVIGVLEGIGLILHVNENRPVTLMQKQFFAFHGENNVHAELVDGVIRDFNLIYNPEKYLARFQWVNTSSVSSWISDASQILIFNTSAKLNLRIDEEMYSLKVFETLLVKNKGTPLQIVPEAHGSFDFCVIELFLKS</sequence>
<dbReference type="InterPro" id="IPR010282">
    <property type="entry name" value="Uncharacterised_HutD/Ves"/>
</dbReference>
<reference evidence="1 2" key="1">
    <citation type="submission" date="2016-04" db="EMBL/GenBank/DDBJ databases">
        <title>ATOL: Assembling a taxonomically balanced genome-scale reconstruction of the evolutionary history of the Enterobacteriaceae.</title>
        <authorList>
            <person name="Plunkett G.III."/>
            <person name="Neeno-Eckwall E.C."/>
            <person name="Glasner J.D."/>
            <person name="Perna N.T."/>
        </authorList>
    </citation>
    <scope>NUCLEOTIDE SEQUENCE [LARGE SCALE GENOMIC DNA]</scope>
    <source>
        <strain evidence="1 2">ATCC 35613</strain>
    </source>
</reference>
<dbReference type="EMBL" id="LXEW01000030">
    <property type="protein sequence ID" value="OAT51681.1"/>
    <property type="molecule type" value="Genomic_DNA"/>
</dbReference>
<dbReference type="Pfam" id="PF05962">
    <property type="entry name" value="HutD"/>
    <property type="match status" value="1"/>
</dbReference>
<name>A0A1B7JUV8_9GAMM</name>
<evidence type="ECO:0008006" key="3">
    <source>
        <dbReference type="Google" id="ProtNLM"/>
    </source>
</evidence>